<dbReference type="EMBL" id="VGLS01000589">
    <property type="protein sequence ID" value="MBM3225478.1"/>
    <property type="molecule type" value="Genomic_DNA"/>
</dbReference>
<reference evidence="1" key="1">
    <citation type="submission" date="2019-03" db="EMBL/GenBank/DDBJ databases">
        <title>Lake Tanganyika Metagenome-Assembled Genomes (MAGs).</title>
        <authorList>
            <person name="Tran P."/>
        </authorList>
    </citation>
    <scope>NUCLEOTIDE SEQUENCE</scope>
    <source>
        <strain evidence="1">K_DeepCast_65m_m2_066</strain>
    </source>
</reference>
<dbReference type="AlphaFoldDB" id="A0A938B593"/>
<accession>A0A938B593</accession>
<dbReference type="InterPro" id="IPR011518">
    <property type="entry name" value="Transposase_36"/>
</dbReference>
<dbReference type="Pfam" id="PF07592">
    <property type="entry name" value="DDE_Tnp_ISAZ013"/>
    <property type="match status" value="1"/>
</dbReference>
<comment type="caution">
    <text evidence="1">The sequence shown here is derived from an EMBL/GenBank/DDBJ whole genome shotgun (WGS) entry which is preliminary data.</text>
</comment>
<proteinExistence type="predicted"/>
<gene>
    <name evidence="1" type="ORF">FJZ47_16985</name>
</gene>
<sequence length="62" mass="7060">MLGCMRGTTTETGLTVDADVDCRAYAKGRKIRDQAMCTLHLTRRRFCPHLHYTMRARQSGNS</sequence>
<name>A0A938B593_UNCTE</name>
<evidence type="ECO:0000313" key="2">
    <source>
        <dbReference type="Proteomes" id="UP000712673"/>
    </source>
</evidence>
<organism evidence="1 2">
    <name type="scientific">Tectimicrobiota bacterium</name>
    <dbReference type="NCBI Taxonomy" id="2528274"/>
    <lineage>
        <taxon>Bacteria</taxon>
        <taxon>Pseudomonadati</taxon>
        <taxon>Nitrospinota/Tectimicrobiota group</taxon>
        <taxon>Candidatus Tectimicrobiota</taxon>
    </lineage>
</organism>
<evidence type="ECO:0000313" key="1">
    <source>
        <dbReference type="EMBL" id="MBM3225478.1"/>
    </source>
</evidence>
<protein>
    <submittedName>
        <fullName evidence="1">Uncharacterized protein</fullName>
    </submittedName>
</protein>
<dbReference type="Proteomes" id="UP000712673">
    <property type="component" value="Unassembled WGS sequence"/>
</dbReference>